<dbReference type="EMBL" id="JAAVUP010000011">
    <property type="protein sequence ID" value="NKE19649.1"/>
    <property type="molecule type" value="Genomic_DNA"/>
</dbReference>
<feature type="compositionally biased region" description="Gly residues" evidence="2">
    <location>
        <begin position="452"/>
        <end position="467"/>
    </location>
</feature>
<reference evidence="3" key="3">
    <citation type="journal article" date="2021" name="Syst. Appl. Microbiol.">
        <title>Roseomonas hellenica sp. nov., isolated from roots of wild-growing Alkanna tinctoria.</title>
        <authorList>
            <person name="Rat A."/>
            <person name="Naranjo H.D."/>
            <person name="Lebbe L."/>
            <person name="Cnockaert M."/>
            <person name="Krigas N."/>
            <person name="Grigoriadou K."/>
            <person name="Maloupa E."/>
            <person name="Willems A."/>
        </authorList>
    </citation>
    <scope>NUCLEOTIDE SEQUENCE</scope>
    <source>
        <strain evidence="3">LMG 31161</strain>
    </source>
</reference>
<dbReference type="AlphaFoldDB" id="A0A9X9WM49"/>
<accession>A0A9X9WM49</accession>
<feature type="compositionally biased region" description="Gly residues" evidence="2">
    <location>
        <begin position="503"/>
        <end position="515"/>
    </location>
</feature>
<feature type="region of interest" description="Disordered" evidence="2">
    <location>
        <begin position="418"/>
        <end position="515"/>
    </location>
</feature>
<name>A0A9X9WM49_9PROT</name>
<sequence>MVNGAVVLQEMDARLAEAQHEASAAQTEADRLAARRDGLRAEEAAALRDLARLRLLEIADGKAALDALDAAGTRVQESLRQRAAGLDEAQRAVLDARDALTAAEAARDAEAQRLAAAQEAEAQALREADAKAAADAEFQRLSTAAEEAERIAQHAEQKASFAGRDFEEKGAPYRADPLFAYLWDRGYGTARYRAFPLVRMVDDWVARLIEFEPARRSYALLSDLPGQMQDHAKRMRAAAEAAVRAMIERRRAIAGLDEATKPSAAALQAAEEKVDAARAALAAAEGKRSALASGEDPASQEAVRALEAAIGARSLRTLREEAARTPTRDDDAIVARLEITAAERGRLESALADAQAQAEGARRRLAELQALRQDMRSRGVERHEWGFTSGALVGALIAEVLRGALSRDDFWGRMERQRLPGSMRGTAQPGPWGKAPPGPWGRPAPGPWAGEQNGGGWWGGGKGGGGWDAPSKPWPGGGGGGSKDPGGWSDGGSSGDFRTGGKSDSGGGFRTGGSF</sequence>
<keyword evidence="1" id="KW-0175">Coiled coil</keyword>
<evidence type="ECO:0000313" key="3">
    <source>
        <dbReference type="EMBL" id="MBR0661409.1"/>
    </source>
</evidence>
<protein>
    <submittedName>
        <fullName evidence="3">Uncharacterized protein</fullName>
    </submittedName>
</protein>
<feature type="compositionally biased region" description="Gly residues" evidence="2">
    <location>
        <begin position="475"/>
        <end position="494"/>
    </location>
</feature>
<evidence type="ECO:0000256" key="1">
    <source>
        <dbReference type="SAM" id="Coils"/>
    </source>
</evidence>
<evidence type="ECO:0000313" key="5">
    <source>
        <dbReference type="Proteomes" id="UP000746741"/>
    </source>
</evidence>
<dbReference type="EMBL" id="JAAEDK010000052">
    <property type="protein sequence ID" value="MBR0661409.1"/>
    <property type="molecule type" value="Genomic_DNA"/>
</dbReference>
<feature type="coiled-coil region" evidence="1">
    <location>
        <begin position="86"/>
        <end position="158"/>
    </location>
</feature>
<dbReference type="Proteomes" id="UP000746741">
    <property type="component" value="Unassembled WGS sequence"/>
</dbReference>
<proteinExistence type="predicted"/>
<comment type="caution">
    <text evidence="3">The sequence shown here is derived from an EMBL/GenBank/DDBJ whole genome shotgun (WGS) entry which is preliminary data.</text>
</comment>
<reference evidence="3" key="1">
    <citation type="submission" date="2020-01" db="EMBL/GenBank/DDBJ databases">
        <authorList>
            <person name="Rat A."/>
        </authorList>
    </citation>
    <scope>NUCLEOTIDE SEQUENCE</scope>
    <source>
        <strain evidence="3">LMG 31161</strain>
    </source>
</reference>
<evidence type="ECO:0000313" key="4">
    <source>
        <dbReference type="EMBL" id="NKE19649.1"/>
    </source>
</evidence>
<evidence type="ECO:0000256" key="2">
    <source>
        <dbReference type="SAM" id="MobiDB-lite"/>
    </source>
</evidence>
<feature type="coiled-coil region" evidence="1">
    <location>
        <begin position="337"/>
        <end position="378"/>
    </location>
</feature>
<organism evidence="3 6">
    <name type="scientific">Neoroseomonas oryzicola</name>
    <dbReference type="NCBI Taxonomy" id="535904"/>
    <lineage>
        <taxon>Bacteria</taxon>
        <taxon>Pseudomonadati</taxon>
        <taxon>Pseudomonadota</taxon>
        <taxon>Alphaproteobacteria</taxon>
        <taxon>Acetobacterales</taxon>
        <taxon>Acetobacteraceae</taxon>
        <taxon>Neoroseomonas</taxon>
    </lineage>
</organism>
<evidence type="ECO:0000313" key="6">
    <source>
        <dbReference type="Proteomes" id="UP001138708"/>
    </source>
</evidence>
<gene>
    <name evidence="4" type="ORF">GWK15_22015</name>
    <name evidence="3" type="ORF">GXW75_19295</name>
</gene>
<feature type="compositionally biased region" description="Pro residues" evidence="2">
    <location>
        <begin position="434"/>
        <end position="446"/>
    </location>
</feature>
<feature type="coiled-coil region" evidence="1">
    <location>
        <begin position="8"/>
        <end position="42"/>
    </location>
</feature>
<dbReference type="Proteomes" id="UP001138708">
    <property type="component" value="Unassembled WGS sequence"/>
</dbReference>
<reference evidence="4 5" key="2">
    <citation type="submission" date="2020-02" db="EMBL/GenBank/DDBJ databases">
        <authorList>
            <person name="Sun Q."/>
            <person name="Inoue M."/>
        </authorList>
    </citation>
    <scope>NUCLEOTIDE SEQUENCE [LARGE SCALE GENOMIC DNA]</scope>
    <source>
        <strain evidence="4 5">KCTC 22478</strain>
    </source>
</reference>
<keyword evidence="5" id="KW-1185">Reference proteome</keyword>
<dbReference type="RefSeq" id="WP_168043554.1">
    <property type="nucleotide sequence ID" value="NZ_JAAEDK010000052.1"/>
</dbReference>